<dbReference type="CDD" id="cd06261">
    <property type="entry name" value="TM_PBP2"/>
    <property type="match status" value="1"/>
</dbReference>
<dbReference type="InterPro" id="IPR000515">
    <property type="entry name" value="MetI-like"/>
</dbReference>
<evidence type="ECO:0000313" key="9">
    <source>
        <dbReference type="EMBL" id="MDY0874073.1"/>
    </source>
</evidence>
<dbReference type="SUPFAM" id="SSF161098">
    <property type="entry name" value="MetI-like"/>
    <property type="match status" value="1"/>
</dbReference>
<feature type="transmembrane region" description="Helical" evidence="7">
    <location>
        <begin position="149"/>
        <end position="176"/>
    </location>
</feature>
<feature type="transmembrane region" description="Helical" evidence="7">
    <location>
        <begin position="82"/>
        <end position="99"/>
    </location>
</feature>
<dbReference type="NCBIfam" id="TIGR03416">
    <property type="entry name" value="ABC_choXWV_perm"/>
    <property type="match status" value="1"/>
</dbReference>
<comment type="subcellular location">
    <subcellularLocation>
        <location evidence="1 7">Cell membrane</location>
        <topology evidence="1 7">Multi-pass membrane protein</topology>
    </subcellularLocation>
</comment>
<dbReference type="Proteomes" id="UP001271769">
    <property type="component" value="Unassembled WGS sequence"/>
</dbReference>
<feature type="transmembrane region" description="Helical" evidence="7">
    <location>
        <begin position="106"/>
        <end position="129"/>
    </location>
</feature>
<protein>
    <submittedName>
        <fullName evidence="9">Choline ABC transporter permease subunit</fullName>
    </submittedName>
</protein>
<keyword evidence="5 7" id="KW-1133">Transmembrane helix</keyword>
<organism evidence="9 10">
    <name type="scientific">Dongia rigui</name>
    <dbReference type="NCBI Taxonomy" id="940149"/>
    <lineage>
        <taxon>Bacteria</taxon>
        <taxon>Pseudomonadati</taxon>
        <taxon>Pseudomonadota</taxon>
        <taxon>Alphaproteobacteria</taxon>
        <taxon>Rhodospirillales</taxon>
        <taxon>Dongiaceae</taxon>
        <taxon>Dongia</taxon>
    </lineage>
</organism>
<keyword evidence="2 7" id="KW-0813">Transport</keyword>
<dbReference type="PANTHER" id="PTHR47737">
    <property type="entry name" value="GLYCINE BETAINE/PROLINE BETAINE TRANSPORT SYSTEM PERMEASE PROTEIN PROW"/>
    <property type="match status" value="1"/>
</dbReference>
<evidence type="ECO:0000256" key="7">
    <source>
        <dbReference type="RuleBase" id="RU363032"/>
    </source>
</evidence>
<feature type="domain" description="ABC transmembrane type-1" evidence="8">
    <location>
        <begin position="102"/>
        <end position="281"/>
    </location>
</feature>
<comment type="similarity">
    <text evidence="7">Belongs to the binding-protein-dependent transport system permease family.</text>
</comment>
<evidence type="ECO:0000256" key="3">
    <source>
        <dbReference type="ARBA" id="ARBA00022475"/>
    </source>
</evidence>
<dbReference type="RefSeq" id="WP_320502548.1">
    <property type="nucleotide sequence ID" value="NZ_JAXCLX010000004.1"/>
</dbReference>
<evidence type="ECO:0000256" key="2">
    <source>
        <dbReference type="ARBA" id="ARBA00022448"/>
    </source>
</evidence>
<keyword evidence="4 7" id="KW-0812">Transmembrane</keyword>
<name>A0ABU5E3A0_9PROT</name>
<keyword evidence="10" id="KW-1185">Reference proteome</keyword>
<dbReference type="PANTHER" id="PTHR47737:SF1">
    <property type="entry name" value="GLYCINE BETAINE_PROLINE BETAINE TRANSPORT SYSTEM PERMEASE PROTEIN PROW"/>
    <property type="match status" value="1"/>
</dbReference>
<accession>A0ABU5E3A0</accession>
<evidence type="ECO:0000256" key="4">
    <source>
        <dbReference type="ARBA" id="ARBA00022692"/>
    </source>
</evidence>
<proteinExistence type="inferred from homology"/>
<dbReference type="PROSITE" id="PS50928">
    <property type="entry name" value="ABC_TM1"/>
    <property type="match status" value="1"/>
</dbReference>
<evidence type="ECO:0000313" key="10">
    <source>
        <dbReference type="Proteomes" id="UP001271769"/>
    </source>
</evidence>
<dbReference type="Gene3D" id="1.10.3720.10">
    <property type="entry name" value="MetI-like"/>
    <property type="match status" value="1"/>
</dbReference>
<dbReference type="EMBL" id="JAXCLX010000004">
    <property type="protein sequence ID" value="MDY0874073.1"/>
    <property type="molecule type" value="Genomic_DNA"/>
</dbReference>
<gene>
    <name evidence="9" type="primary">choW</name>
    <name evidence="9" type="ORF">SMD31_19180</name>
</gene>
<evidence type="ECO:0000259" key="8">
    <source>
        <dbReference type="PROSITE" id="PS50928"/>
    </source>
</evidence>
<evidence type="ECO:0000256" key="6">
    <source>
        <dbReference type="ARBA" id="ARBA00023136"/>
    </source>
</evidence>
<feature type="transmembrane region" description="Helical" evidence="7">
    <location>
        <begin position="228"/>
        <end position="248"/>
    </location>
</feature>
<feature type="transmembrane region" description="Helical" evidence="7">
    <location>
        <begin position="56"/>
        <end position="76"/>
    </location>
</feature>
<dbReference type="Pfam" id="PF00528">
    <property type="entry name" value="BPD_transp_1"/>
    <property type="match status" value="1"/>
</dbReference>
<evidence type="ECO:0000256" key="1">
    <source>
        <dbReference type="ARBA" id="ARBA00004651"/>
    </source>
</evidence>
<keyword evidence="6 7" id="KW-0472">Membrane</keyword>
<reference evidence="9 10" key="1">
    <citation type="journal article" date="2013" name="Antonie Van Leeuwenhoek">
        <title>Dongia rigui sp. nov., isolated from freshwater of a large wetland in Korea.</title>
        <authorList>
            <person name="Baik K.S."/>
            <person name="Hwang Y.M."/>
            <person name="Choi J.S."/>
            <person name="Kwon J."/>
            <person name="Seong C.N."/>
        </authorList>
    </citation>
    <scope>NUCLEOTIDE SEQUENCE [LARGE SCALE GENOMIC DNA]</scope>
    <source>
        <strain evidence="9 10">04SU4-P</strain>
    </source>
</reference>
<sequence length="293" mass="32265">MEWLNEIADWISARDHRIPIGEYAKSVVEYLTTNYDSVFDSFTKVFEKIVEGTADIFIAIPALLLIVLIAALAYYLQRSWKLVVFAVLGLLLTLNFNLWELTVQTFVLVIYSTLVSLLIGVPIGIIAARRPAFYQFLSPILDLMQTLPTFVYLVPVLSFFGLGVVPALVATVIFVVPSPIRLTYLGISQVSKPLVEAGESFGCTRWQLLTKVKLPAAMPTIMAGVNQTIMLSLSMVVIAALVGASSLGKPVVLALNQRNVPLSVESGLGIVIVAILLDRIMKQRRQSPRRKSS</sequence>
<comment type="caution">
    <text evidence="9">The sequence shown here is derived from an EMBL/GenBank/DDBJ whole genome shotgun (WGS) entry which is preliminary data.</text>
</comment>
<keyword evidence="3" id="KW-1003">Cell membrane</keyword>
<dbReference type="InterPro" id="IPR017784">
    <property type="entry name" value="ABC_transptr_choline_permease"/>
</dbReference>
<dbReference type="InterPro" id="IPR035906">
    <property type="entry name" value="MetI-like_sf"/>
</dbReference>
<evidence type="ECO:0000256" key="5">
    <source>
        <dbReference type="ARBA" id="ARBA00022989"/>
    </source>
</evidence>
<feature type="transmembrane region" description="Helical" evidence="7">
    <location>
        <begin position="260"/>
        <end position="281"/>
    </location>
</feature>